<dbReference type="InterPro" id="IPR011040">
    <property type="entry name" value="Sialidase"/>
</dbReference>
<organism evidence="4 5">
    <name type="scientific">Novipirellula artificiosorum</name>
    <dbReference type="NCBI Taxonomy" id="2528016"/>
    <lineage>
        <taxon>Bacteria</taxon>
        <taxon>Pseudomonadati</taxon>
        <taxon>Planctomycetota</taxon>
        <taxon>Planctomycetia</taxon>
        <taxon>Pirellulales</taxon>
        <taxon>Pirellulaceae</taxon>
        <taxon>Novipirellula</taxon>
    </lineage>
</organism>
<feature type="signal peptide" evidence="1">
    <location>
        <begin position="1"/>
        <end position="23"/>
    </location>
</feature>
<dbReference type="InterPro" id="IPR056425">
    <property type="entry name" value="Beta-prop_BT_1020"/>
</dbReference>
<dbReference type="Gene3D" id="2.120.10.10">
    <property type="match status" value="2"/>
</dbReference>
<dbReference type="CDD" id="cd15482">
    <property type="entry name" value="Sialidase_non-viral"/>
    <property type="match status" value="1"/>
</dbReference>
<feature type="chain" id="PRO_5022961117" evidence="1">
    <location>
        <begin position="24"/>
        <end position="416"/>
    </location>
</feature>
<evidence type="ECO:0000313" key="5">
    <source>
        <dbReference type="Proteomes" id="UP000319143"/>
    </source>
</evidence>
<keyword evidence="1" id="KW-0732">Signal</keyword>
<name>A0A5C6DQU2_9BACT</name>
<dbReference type="RefSeq" id="WP_146526923.1">
    <property type="nucleotide sequence ID" value="NZ_SJPV01000004.1"/>
</dbReference>
<gene>
    <name evidence="4" type="ORF">Poly41_30310</name>
</gene>
<evidence type="ECO:0000259" key="3">
    <source>
        <dbReference type="Pfam" id="PF24067"/>
    </source>
</evidence>
<reference evidence="4 5" key="1">
    <citation type="submission" date="2019-02" db="EMBL/GenBank/DDBJ databases">
        <title>Deep-cultivation of Planctomycetes and their phenomic and genomic characterization uncovers novel biology.</title>
        <authorList>
            <person name="Wiegand S."/>
            <person name="Jogler M."/>
            <person name="Boedeker C."/>
            <person name="Pinto D."/>
            <person name="Vollmers J."/>
            <person name="Rivas-Marin E."/>
            <person name="Kohn T."/>
            <person name="Peeters S.H."/>
            <person name="Heuer A."/>
            <person name="Rast P."/>
            <person name="Oberbeckmann S."/>
            <person name="Bunk B."/>
            <person name="Jeske O."/>
            <person name="Meyerdierks A."/>
            <person name="Storesund J.E."/>
            <person name="Kallscheuer N."/>
            <person name="Luecker S."/>
            <person name="Lage O.M."/>
            <person name="Pohl T."/>
            <person name="Merkel B.J."/>
            <person name="Hornburger P."/>
            <person name="Mueller R.-W."/>
            <person name="Bruemmer F."/>
            <person name="Labrenz M."/>
            <person name="Spormann A.M."/>
            <person name="Op Den Camp H."/>
            <person name="Overmann J."/>
            <person name="Amann R."/>
            <person name="Jetten M.S.M."/>
            <person name="Mascher T."/>
            <person name="Medema M.H."/>
            <person name="Devos D.P."/>
            <person name="Kaster A.-K."/>
            <person name="Ovreas L."/>
            <person name="Rohde M."/>
            <person name="Galperin M.Y."/>
            <person name="Jogler C."/>
        </authorList>
    </citation>
    <scope>NUCLEOTIDE SEQUENCE [LARGE SCALE GENOMIC DNA]</scope>
    <source>
        <strain evidence="4 5">Poly41</strain>
    </source>
</reference>
<protein>
    <submittedName>
        <fullName evidence="4">Uncharacterized protein</fullName>
    </submittedName>
</protein>
<keyword evidence="5" id="KW-1185">Reference proteome</keyword>
<comment type="caution">
    <text evidence="4">The sequence shown here is derived from an EMBL/GenBank/DDBJ whole genome shotgun (WGS) entry which is preliminary data.</text>
</comment>
<accession>A0A5C6DQU2</accession>
<proteinExistence type="predicted"/>
<dbReference type="SUPFAM" id="SSF50939">
    <property type="entry name" value="Sialidases"/>
    <property type="match status" value="1"/>
</dbReference>
<dbReference type="OrthoDB" id="41724at2"/>
<dbReference type="InterPro" id="IPR036278">
    <property type="entry name" value="Sialidase_sf"/>
</dbReference>
<dbReference type="EMBL" id="SJPV01000004">
    <property type="protein sequence ID" value="TWU38554.1"/>
    <property type="molecule type" value="Genomic_DNA"/>
</dbReference>
<feature type="domain" description="Sialidase" evidence="2">
    <location>
        <begin position="286"/>
        <end position="389"/>
    </location>
</feature>
<dbReference type="Proteomes" id="UP000319143">
    <property type="component" value="Unassembled WGS sequence"/>
</dbReference>
<dbReference type="AlphaFoldDB" id="A0A5C6DQU2"/>
<dbReference type="PANTHER" id="PTHR43752:SF2">
    <property type="entry name" value="BNR_ASP-BOX REPEAT FAMILY PROTEIN"/>
    <property type="match status" value="1"/>
</dbReference>
<dbReference type="PANTHER" id="PTHR43752">
    <property type="entry name" value="BNR/ASP-BOX REPEAT FAMILY PROTEIN"/>
    <property type="match status" value="1"/>
</dbReference>
<evidence type="ECO:0000313" key="4">
    <source>
        <dbReference type="EMBL" id="TWU38554.1"/>
    </source>
</evidence>
<feature type="domain" description="BT-1020-like N-terminal beta-propeller" evidence="3">
    <location>
        <begin position="65"/>
        <end position="195"/>
    </location>
</feature>
<sequence length="416" mass="46789" precursor="true">MKKYVLLLRATIVAALLYGSACVDDVSAQQTSTPTVKWTVRDAPDFRYQFLEKVKTTTLLHATPETGTFNLHGYLTHFKGVLFACWDSQARDENTSGQHGVYRHSTDNGKTWSDPKTLFPPLADNVPASVAKEPRPFQTSQGFAEIEGRLYAVTCVDRAVKKKVYRFNEVSRIRIGLLAREVRDDKTLGPVFWLSDSAPDPEPGYPAIPAGDRTLVAKINAWFKEPAKLPQLLFKPRQWPDSDDEHRMTEPTPPWRLHDGTWVRLYRDQGTIHGKSKAEIEASRPRRHYAAFSFDDGKTWTAPTRTNFPDTGARANSGRLPGGQYYVINNPLPMSSRQGGRSMLAISLSGDGLSFDRMAVIKFIAPAQRYEGKAKRANGYQYPHSVVVGKYLWVIYSVNKEDIEVARIPIAELESI</sequence>
<dbReference type="Pfam" id="PF24067">
    <property type="entry name" value="Beta-prop_BT_1020"/>
    <property type="match status" value="1"/>
</dbReference>
<evidence type="ECO:0000259" key="2">
    <source>
        <dbReference type="Pfam" id="PF13088"/>
    </source>
</evidence>
<dbReference type="Pfam" id="PF13088">
    <property type="entry name" value="BNR_2"/>
    <property type="match status" value="1"/>
</dbReference>
<evidence type="ECO:0000256" key="1">
    <source>
        <dbReference type="SAM" id="SignalP"/>
    </source>
</evidence>